<reference evidence="2" key="1">
    <citation type="submission" date="2025-08" db="UniProtKB">
        <authorList>
            <consortium name="Ensembl"/>
        </authorList>
    </citation>
    <scope>IDENTIFICATION</scope>
</reference>
<evidence type="ECO:0000259" key="1">
    <source>
        <dbReference type="Pfam" id="PF22466"/>
    </source>
</evidence>
<evidence type="ECO:0000313" key="2">
    <source>
        <dbReference type="Ensembl" id="ENSEBUP00000006557.1"/>
    </source>
</evidence>
<dbReference type="Pfam" id="PF22466">
    <property type="entry name" value="PSF3_N"/>
    <property type="match status" value="1"/>
</dbReference>
<reference evidence="2" key="2">
    <citation type="submission" date="2025-09" db="UniProtKB">
        <authorList>
            <consortium name="Ensembl"/>
        </authorList>
    </citation>
    <scope>IDENTIFICATION</scope>
</reference>
<dbReference type="Ensembl" id="ENSEBUT00000007014.1">
    <property type="protein sequence ID" value="ENSEBUP00000006557.1"/>
    <property type="gene ID" value="ENSEBUG00000004334.1"/>
</dbReference>
<evidence type="ECO:0000313" key="3">
    <source>
        <dbReference type="Proteomes" id="UP000694388"/>
    </source>
</evidence>
<keyword evidence="3" id="KW-1185">Reference proteome</keyword>
<dbReference type="CDD" id="cd21693">
    <property type="entry name" value="GINS_B_Psf3"/>
    <property type="match status" value="1"/>
</dbReference>
<organism evidence="2 3">
    <name type="scientific">Eptatretus burgeri</name>
    <name type="common">Inshore hagfish</name>
    <dbReference type="NCBI Taxonomy" id="7764"/>
    <lineage>
        <taxon>Eukaryota</taxon>
        <taxon>Metazoa</taxon>
        <taxon>Chordata</taxon>
        <taxon>Craniata</taxon>
        <taxon>Vertebrata</taxon>
        <taxon>Cyclostomata</taxon>
        <taxon>Myxini</taxon>
        <taxon>Myxiniformes</taxon>
        <taxon>Myxinidae</taxon>
        <taxon>Eptatretinae</taxon>
        <taxon>Eptatretus</taxon>
    </lineage>
</organism>
<dbReference type="SUPFAM" id="SSF160059">
    <property type="entry name" value="PriA/YqbF domain"/>
    <property type="match status" value="1"/>
</dbReference>
<dbReference type="Proteomes" id="UP000694388">
    <property type="component" value="Unplaced"/>
</dbReference>
<feature type="domain" description="DNA replication complex GINS protein PSF3 N-terminal" evidence="1">
    <location>
        <begin position="19"/>
        <end position="55"/>
    </location>
</feature>
<dbReference type="InterPro" id="IPR038437">
    <property type="entry name" value="GINS_Psf3_sf"/>
</dbReference>
<dbReference type="AlphaFoldDB" id="A0A8C4NNL3"/>
<name>A0A8C4NNL3_EPTBU</name>
<dbReference type="Gene3D" id="1.20.58.2050">
    <property type="match status" value="1"/>
</dbReference>
<sequence>MSSGSYSVASSGHVRESYFSVDDILMSHDKVPCVVHKAIPKLGFLDKGSDEENIPEVNMSWSTEWIRTRRQKE</sequence>
<accession>A0A8C4NNL3</accession>
<proteinExistence type="predicted"/>
<dbReference type="InterPro" id="IPR055221">
    <property type="entry name" value="PSF3_N"/>
</dbReference>
<protein>
    <recommendedName>
        <fullName evidence="1">DNA replication complex GINS protein PSF3 N-terminal domain-containing protein</fullName>
    </recommendedName>
</protein>